<protein>
    <recommendedName>
        <fullName evidence="4">DUF5666 domain-containing protein</fullName>
    </recommendedName>
</protein>
<organism evidence="2 3">
    <name type="scientific">Paracoccus mangrovi</name>
    <dbReference type="NCBI Taxonomy" id="1715645"/>
    <lineage>
        <taxon>Bacteria</taxon>
        <taxon>Pseudomonadati</taxon>
        <taxon>Pseudomonadota</taxon>
        <taxon>Alphaproteobacteria</taxon>
        <taxon>Rhodobacterales</taxon>
        <taxon>Paracoccaceae</taxon>
        <taxon>Paracoccus</taxon>
    </lineage>
</organism>
<dbReference type="Proteomes" id="UP001595721">
    <property type="component" value="Unassembled WGS sequence"/>
</dbReference>
<sequence>MRTLMTTAILSFAMALPGLADPRPVPIRGEVQSYAPGALKVVARDGKALDIVTPENLQIVSILPRKAGDIQVGDAVSTTAVPNQTGGLTALQVSILPAALAGKNEGQRPWDAAPDSVMTNARISGVAASTGNQQITMNYGDKTVTMDVPETVPVVAFGPGDATLLQEGADVFIVAMLADDGSLSADRVIAETNGLKPPM</sequence>
<evidence type="ECO:0000313" key="2">
    <source>
        <dbReference type="EMBL" id="MFC3528166.1"/>
    </source>
</evidence>
<evidence type="ECO:0000256" key="1">
    <source>
        <dbReference type="SAM" id="SignalP"/>
    </source>
</evidence>
<dbReference type="RefSeq" id="WP_377743831.1">
    <property type="nucleotide sequence ID" value="NZ_JBHRXJ010000004.1"/>
</dbReference>
<comment type="caution">
    <text evidence="2">The sequence shown here is derived from an EMBL/GenBank/DDBJ whole genome shotgun (WGS) entry which is preliminary data.</text>
</comment>
<name>A0ABV7R7G4_9RHOB</name>
<keyword evidence="1" id="KW-0732">Signal</keyword>
<feature type="signal peptide" evidence="1">
    <location>
        <begin position="1"/>
        <end position="20"/>
    </location>
</feature>
<evidence type="ECO:0000313" key="3">
    <source>
        <dbReference type="Proteomes" id="UP001595721"/>
    </source>
</evidence>
<proteinExistence type="predicted"/>
<feature type="chain" id="PRO_5046005682" description="DUF5666 domain-containing protein" evidence="1">
    <location>
        <begin position="21"/>
        <end position="199"/>
    </location>
</feature>
<accession>A0ABV7R7G4</accession>
<keyword evidence="3" id="KW-1185">Reference proteome</keyword>
<reference evidence="3" key="1">
    <citation type="journal article" date="2019" name="Int. J. Syst. Evol. Microbiol.">
        <title>The Global Catalogue of Microorganisms (GCM) 10K type strain sequencing project: providing services to taxonomists for standard genome sequencing and annotation.</title>
        <authorList>
            <consortium name="The Broad Institute Genomics Platform"/>
            <consortium name="The Broad Institute Genome Sequencing Center for Infectious Disease"/>
            <person name="Wu L."/>
            <person name="Ma J."/>
        </authorList>
    </citation>
    <scope>NUCLEOTIDE SEQUENCE [LARGE SCALE GENOMIC DNA]</scope>
    <source>
        <strain evidence="3">KCTC 42899</strain>
    </source>
</reference>
<evidence type="ECO:0008006" key="4">
    <source>
        <dbReference type="Google" id="ProtNLM"/>
    </source>
</evidence>
<dbReference type="EMBL" id="JBHRXJ010000004">
    <property type="protein sequence ID" value="MFC3528166.1"/>
    <property type="molecule type" value="Genomic_DNA"/>
</dbReference>
<gene>
    <name evidence="2" type="ORF">ACFOMH_08235</name>
</gene>